<gene>
    <name evidence="1" type="ORF">OLEA9_A023019</name>
</gene>
<reference evidence="1 2" key="1">
    <citation type="submission" date="2019-12" db="EMBL/GenBank/DDBJ databases">
        <authorList>
            <person name="Alioto T."/>
            <person name="Alioto T."/>
            <person name="Gomez Garrido J."/>
        </authorList>
    </citation>
    <scope>NUCLEOTIDE SEQUENCE [LARGE SCALE GENOMIC DNA]</scope>
</reference>
<dbReference type="Gramene" id="OE9A023019T1">
    <property type="protein sequence ID" value="OE9A023019C1"/>
    <property type="gene ID" value="OE9A023019"/>
</dbReference>
<organism evidence="1 2">
    <name type="scientific">Olea europaea subsp. europaea</name>
    <dbReference type="NCBI Taxonomy" id="158383"/>
    <lineage>
        <taxon>Eukaryota</taxon>
        <taxon>Viridiplantae</taxon>
        <taxon>Streptophyta</taxon>
        <taxon>Embryophyta</taxon>
        <taxon>Tracheophyta</taxon>
        <taxon>Spermatophyta</taxon>
        <taxon>Magnoliopsida</taxon>
        <taxon>eudicotyledons</taxon>
        <taxon>Gunneridae</taxon>
        <taxon>Pentapetalae</taxon>
        <taxon>asterids</taxon>
        <taxon>lamiids</taxon>
        <taxon>Lamiales</taxon>
        <taxon>Oleaceae</taxon>
        <taxon>Oleeae</taxon>
        <taxon>Olea</taxon>
    </lineage>
</organism>
<comment type="caution">
    <text evidence="1">The sequence shown here is derived from an EMBL/GenBank/DDBJ whole genome shotgun (WGS) entry which is preliminary data.</text>
</comment>
<protein>
    <submittedName>
        <fullName evidence="1">Uncharacterized protein</fullName>
    </submittedName>
</protein>
<evidence type="ECO:0000313" key="1">
    <source>
        <dbReference type="EMBL" id="CAA2988011.1"/>
    </source>
</evidence>
<evidence type="ECO:0000313" key="2">
    <source>
        <dbReference type="Proteomes" id="UP000594638"/>
    </source>
</evidence>
<dbReference type="Proteomes" id="UP000594638">
    <property type="component" value="Unassembled WGS sequence"/>
</dbReference>
<keyword evidence="2" id="KW-1185">Reference proteome</keyword>
<dbReference type="AlphaFoldDB" id="A0A8S0S5Z7"/>
<accession>A0A8S0S5Z7</accession>
<sequence>MSAWGLNTATSDEGRAMAWGGVDTGIGGDTAGNAAFRHETVLSFQNLKAMWCCLGGVGGGGDRMRVVASGEGGVGVGGARQFDVWPIVWLSVINYFTVTLKFDHL</sequence>
<name>A0A8S0S5Z7_OLEEU</name>
<proteinExistence type="predicted"/>
<dbReference type="EMBL" id="CACTIH010003962">
    <property type="protein sequence ID" value="CAA2988011.1"/>
    <property type="molecule type" value="Genomic_DNA"/>
</dbReference>